<sequence>MTDSSKLARVLKRVANDEGLELSNAMVKHLAESLAAHPEPAHARPARKAHARFSKAGVAAQSIAGFDHGMDVLGLTYGQFSLIDLVQATLDITGPADVTIATWSAGFYDLEAAKNFRDDGRIRSIRFIMDSGRQKKGQAGVHEIDALFGEDAVITIRTHAKFVLIRNEDWDVCITSSMNLNKNIRCEQFEMTDDPERCDMFEDFVGAAFREAPESRSFGRVMPGLRSVDPARQVLSVSGVARHVGAVQVGQVSLAREAG</sequence>
<accession>A0A3G6IX61</accession>
<dbReference type="Proteomes" id="UP000271426">
    <property type="component" value="Chromosome"/>
</dbReference>
<reference evidence="1 2" key="1">
    <citation type="submission" date="2018-11" db="EMBL/GenBank/DDBJ databases">
        <authorList>
            <person name="Kleinhagauer T."/>
            <person name="Glaeser S.P."/>
            <person name="Spergser J."/>
            <person name="Ruckert C."/>
            <person name="Kaempfer P."/>
            <person name="Busse H.-J."/>
        </authorList>
    </citation>
    <scope>NUCLEOTIDE SEQUENCE [LARGE SCALE GENOMIC DNA]</scope>
    <source>
        <strain evidence="1 2">812CH</strain>
    </source>
</reference>
<gene>
    <name evidence="1" type="ORF">CPPEL_02895</name>
</gene>
<keyword evidence="2" id="KW-1185">Reference proteome</keyword>
<protein>
    <submittedName>
        <fullName evidence="1">Uncharacterized protein</fullName>
    </submittedName>
</protein>
<dbReference type="EMBL" id="CP033898">
    <property type="protein sequence ID" value="AZA08710.1"/>
    <property type="molecule type" value="Genomic_DNA"/>
</dbReference>
<organism evidence="1 2">
    <name type="scientific">Corynebacterium pseudopelargi</name>
    <dbReference type="NCBI Taxonomy" id="2080757"/>
    <lineage>
        <taxon>Bacteria</taxon>
        <taxon>Bacillati</taxon>
        <taxon>Actinomycetota</taxon>
        <taxon>Actinomycetes</taxon>
        <taxon>Mycobacteriales</taxon>
        <taxon>Corynebacteriaceae</taxon>
        <taxon>Corynebacterium</taxon>
    </lineage>
</organism>
<name>A0A3G6IX61_9CORY</name>
<dbReference type="RefSeq" id="WP_123959724.1">
    <property type="nucleotide sequence ID" value="NZ_CP033898.1"/>
</dbReference>
<evidence type="ECO:0000313" key="1">
    <source>
        <dbReference type="EMBL" id="AZA08710.1"/>
    </source>
</evidence>
<dbReference type="KEGG" id="cpso:CPPEL_02895"/>
<dbReference type="OrthoDB" id="7856231at2"/>
<dbReference type="AlphaFoldDB" id="A0A3G6IX61"/>
<proteinExistence type="predicted"/>
<evidence type="ECO:0000313" key="2">
    <source>
        <dbReference type="Proteomes" id="UP000271426"/>
    </source>
</evidence>